<evidence type="ECO:0000313" key="9">
    <source>
        <dbReference type="EMBL" id="EIW17354.1"/>
    </source>
</evidence>
<evidence type="ECO:0000256" key="4">
    <source>
        <dbReference type="ARBA" id="ARBA00022692"/>
    </source>
</evidence>
<comment type="cofactor">
    <cofactor evidence="1">
        <name>Zn(2+)</name>
        <dbReference type="ChEBI" id="CHEBI:29105"/>
    </cofactor>
</comment>
<comment type="caution">
    <text evidence="9">The sequence shown here is derived from an EMBL/GenBank/DDBJ whole genome shotgun (WGS) entry which is preliminary data.</text>
</comment>
<feature type="transmembrane region" description="Helical" evidence="7">
    <location>
        <begin position="7"/>
        <end position="28"/>
    </location>
</feature>
<evidence type="ECO:0000256" key="1">
    <source>
        <dbReference type="ARBA" id="ARBA00001947"/>
    </source>
</evidence>
<comment type="similarity">
    <text evidence="3">Belongs to the peptidase M50B family.</text>
</comment>
<dbReference type="PATRIC" id="fig|1149862.3.peg.3072"/>
<protein>
    <submittedName>
        <fullName evidence="9">Peptidase M50</fullName>
    </submittedName>
</protein>
<dbReference type="EMBL" id="AKVJ01000030">
    <property type="protein sequence ID" value="EIW17354.1"/>
    <property type="molecule type" value="Genomic_DNA"/>
</dbReference>
<dbReference type="Pfam" id="PF02163">
    <property type="entry name" value="Peptidase_M50"/>
    <property type="match status" value="1"/>
</dbReference>
<evidence type="ECO:0000259" key="8">
    <source>
        <dbReference type="Pfam" id="PF02163"/>
    </source>
</evidence>
<evidence type="ECO:0000256" key="6">
    <source>
        <dbReference type="ARBA" id="ARBA00023136"/>
    </source>
</evidence>
<sequence length="192" mass="21307" precursor="true">MAKFFDMLGLSLILIVLIFILYTPLAFVHELGHFIVASVLRLDVATFTLGYAPYTAIFNLSNQSTTDFAIGSLQIELRPTLLGGSIYIPLSDSDKASIYNNLFLALRLIFVVSAGFIVNFSLCYFLVRRSGYSLQMFSSILFTRSKFLSQGYFIVVTAITSCLMGVYSLFASGQDGSHILSILKAIIYRTNI</sequence>
<feature type="domain" description="Peptidase M50" evidence="8">
    <location>
        <begin position="25"/>
        <end position="165"/>
    </location>
</feature>
<name>I9LAD1_9FIRM</name>
<dbReference type="Proteomes" id="UP000004324">
    <property type="component" value="Unassembled WGS sequence"/>
</dbReference>
<keyword evidence="5 7" id="KW-1133">Transmembrane helix</keyword>
<feature type="transmembrane region" description="Helical" evidence="7">
    <location>
        <begin position="104"/>
        <end position="127"/>
    </location>
</feature>
<dbReference type="GO" id="GO:0016020">
    <property type="term" value="C:membrane"/>
    <property type="evidence" value="ECO:0007669"/>
    <property type="project" value="UniProtKB-SubCell"/>
</dbReference>
<evidence type="ECO:0000256" key="5">
    <source>
        <dbReference type="ARBA" id="ARBA00022989"/>
    </source>
</evidence>
<reference evidence="9 10" key="1">
    <citation type="journal article" date="2012" name="J. Bacteriol.">
        <title>Draft Genome Sequences for Two Metal-Reducing Pelosinus fermentans Strains Isolated from a Cr(VI)-Contaminated Site and for Type Strain R7.</title>
        <authorList>
            <person name="Brown S.D."/>
            <person name="Podar M."/>
            <person name="Klingeman D.M."/>
            <person name="Johnson C.M."/>
            <person name="Yang Z.K."/>
            <person name="Utturkar S.M."/>
            <person name="Land M.L."/>
            <person name="Mosher J.J."/>
            <person name="Hurt R.A.Jr."/>
            <person name="Phelps T.J."/>
            <person name="Palumbo A.V."/>
            <person name="Arkin A.P."/>
            <person name="Hazen T.C."/>
            <person name="Elias D.A."/>
        </authorList>
    </citation>
    <scope>NUCLEOTIDE SEQUENCE [LARGE SCALE GENOMIC DNA]</scope>
    <source>
        <strain evidence="9 10">B4</strain>
    </source>
</reference>
<keyword evidence="10" id="KW-1185">Reference proteome</keyword>
<gene>
    <name evidence="9" type="ORF">FB4_4103</name>
</gene>
<organism evidence="9 10">
    <name type="scientific">Pelosinus fermentans B4</name>
    <dbReference type="NCBI Taxonomy" id="1149862"/>
    <lineage>
        <taxon>Bacteria</taxon>
        <taxon>Bacillati</taxon>
        <taxon>Bacillota</taxon>
        <taxon>Negativicutes</taxon>
        <taxon>Selenomonadales</taxon>
        <taxon>Sporomusaceae</taxon>
        <taxon>Pelosinus</taxon>
    </lineage>
</organism>
<feature type="transmembrane region" description="Helical" evidence="7">
    <location>
        <begin position="147"/>
        <end position="170"/>
    </location>
</feature>
<comment type="subcellular location">
    <subcellularLocation>
        <location evidence="2">Membrane</location>
        <topology evidence="2">Multi-pass membrane protein</topology>
    </subcellularLocation>
</comment>
<evidence type="ECO:0000256" key="3">
    <source>
        <dbReference type="ARBA" id="ARBA00007931"/>
    </source>
</evidence>
<dbReference type="InterPro" id="IPR008915">
    <property type="entry name" value="Peptidase_M50"/>
</dbReference>
<keyword evidence="6 7" id="KW-0472">Membrane</keyword>
<accession>I9LAD1</accession>
<dbReference type="RefSeq" id="WP_007935686.1">
    <property type="nucleotide sequence ID" value="NZ_AKVJ01000030.1"/>
</dbReference>
<evidence type="ECO:0000256" key="2">
    <source>
        <dbReference type="ARBA" id="ARBA00004141"/>
    </source>
</evidence>
<dbReference type="GO" id="GO:0006508">
    <property type="term" value="P:proteolysis"/>
    <property type="evidence" value="ECO:0007669"/>
    <property type="project" value="InterPro"/>
</dbReference>
<keyword evidence="4 7" id="KW-0812">Transmembrane</keyword>
<feature type="transmembrane region" description="Helical" evidence="7">
    <location>
        <begin position="34"/>
        <end position="54"/>
    </location>
</feature>
<proteinExistence type="inferred from homology"/>
<evidence type="ECO:0000256" key="7">
    <source>
        <dbReference type="SAM" id="Phobius"/>
    </source>
</evidence>
<dbReference type="AlphaFoldDB" id="I9LAD1"/>
<evidence type="ECO:0000313" key="10">
    <source>
        <dbReference type="Proteomes" id="UP000004324"/>
    </source>
</evidence>